<feature type="non-terminal residue" evidence="1">
    <location>
        <position position="65"/>
    </location>
</feature>
<dbReference type="AlphaFoldDB" id="A0AAV7L0A9"/>
<reference evidence="1" key="1">
    <citation type="journal article" date="2022" name="bioRxiv">
        <title>Sequencing and chromosome-scale assembly of the giantPleurodeles waltlgenome.</title>
        <authorList>
            <person name="Brown T."/>
            <person name="Elewa A."/>
            <person name="Iarovenko S."/>
            <person name="Subramanian E."/>
            <person name="Araus A.J."/>
            <person name="Petzold A."/>
            <person name="Susuki M."/>
            <person name="Suzuki K.-i.T."/>
            <person name="Hayashi T."/>
            <person name="Toyoda A."/>
            <person name="Oliveira C."/>
            <person name="Osipova E."/>
            <person name="Leigh N.D."/>
            <person name="Simon A."/>
            <person name="Yun M.H."/>
        </authorList>
    </citation>
    <scope>NUCLEOTIDE SEQUENCE</scope>
    <source>
        <strain evidence="1">20211129_DDA</strain>
        <tissue evidence="1">Liver</tissue>
    </source>
</reference>
<proteinExistence type="predicted"/>
<dbReference type="EMBL" id="JANPWB010000016">
    <property type="protein sequence ID" value="KAJ1085151.1"/>
    <property type="molecule type" value="Genomic_DNA"/>
</dbReference>
<evidence type="ECO:0000313" key="2">
    <source>
        <dbReference type="Proteomes" id="UP001066276"/>
    </source>
</evidence>
<organism evidence="1 2">
    <name type="scientific">Pleurodeles waltl</name>
    <name type="common">Iberian ribbed newt</name>
    <dbReference type="NCBI Taxonomy" id="8319"/>
    <lineage>
        <taxon>Eukaryota</taxon>
        <taxon>Metazoa</taxon>
        <taxon>Chordata</taxon>
        <taxon>Craniata</taxon>
        <taxon>Vertebrata</taxon>
        <taxon>Euteleostomi</taxon>
        <taxon>Amphibia</taxon>
        <taxon>Batrachia</taxon>
        <taxon>Caudata</taxon>
        <taxon>Salamandroidea</taxon>
        <taxon>Salamandridae</taxon>
        <taxon>Pleurodelinae</taxon>
        <taxon>Pleurodeles</taxon>
    </lineage>
</organism>
<comment type="caution">
    <text evidence="1">The sequence shown here is derived from an EMBL/GenBank/DDBJ whole genome shotgun (WGS) entry which is preliminary data.</text>
</comment>
<keyword evidence="2" id="KW-1185">Reference proteome</keyword>
<evidence type="ECO:0000313" key="1">
    <source>
        <dbReference type="EMBL" id="KAJ1085151.1"/>
    </source>
</evidence>
<feature type="non-terminal residue" evidence="1">
    <location>
        <position position="1"/>
    </location>
</feature>
<gene>
    <name evidence="1" type="ORF">NDU88_005284</name>
</gene>
<dbReference type="Proteomes" id="UP001066276">
    <property type="component" value="Chromosome 12"/>
</dbReference>
<accession>A0AAV7L0A9</accession>
<evidence type="ECO:0008006" key="3">
    <source>
        <dbReference type="Google" id="ProtNLM"/>
    </source>
</evidence>
<protein>
    <recommendedName>
        <fullName evidence="3">C2H2-type domain-containing protein</fullName>
    </recommendedName>
</protein>
<name>A0AAV7L0A9_PLEWA</name>
<sequence>VMDSSAPSEWHQTSPKGHGFICSICMAPGFSQRSWIHVLHLHGNRLPPKVMDSCAPSAWHQASPK</sequence>